<accession>A0A397V2T3</accession>
<dbReference type="Proteomes" id="UP000266673">
    <property type="component" value="Unassembled WGS sequence"/>
</dbReference>
<dbReference type="OrthoDB" id="10387297at2759"/>
<gene>
    <name evidence="1" type="ORF">C2G38_2191839</name>
</gene>
<evidence type="ECO:0000313" key="1">
    <source>
        <dbReference type="EMBL" id="RIB15687.1"/>
    </source>
</evidence>
<dbReference type="AlphaFoldDB" id="A0A397V2T3"/>
<name>A0A397V2T3_9GLOM</name>
<organism evidence="1 2">
    <name type="scientific">Gigaspora rosea</name>
    <dbReference type="NCBI Taxonomy" id="44941"/>
    <lineage>
        <taxon>Eukaryota</taxon>
        <taxon>Fungi</taxon>
        <taxon>Fungi incertae sedis</taxon>
        <taxon>Mucoromycota</taxon>
        <taxon>Glomeromycotina</taxon>
        <taxon>Glomeromycetes</taxon>
        <taxon>Diversisporales</taxon>
        <taxon>Gigasporaceae</taxon>
        <taxon>Gigaspora</taxon>
    </lineage>
</organism>
<protein>
    <submittedName>
        <fullName evidence="1">Uncharacterized protein</fullName>
    </submittedName>
</protein>
<keyword evidence="2" id="KW-1185">Reference proteome</keyword>
<proteinExistence type="predicted"/>
<evidence type="ECO:0000313" key="2">
    <source>
        <dbReference type="Proteomes" id="UP000266673"/>
    </source>
</evidence>
<sequence>MDPDFNKYITIKILNMNRLIRNIHQCSENIDNKTYQIESKSYYKDLYENLSKNYSLLLNDIGANKLYFDYQKQTNSNSLFQLLYNLKNKEVNNSYDIEKVKKEFEKIISPTFSNLNTYFNDIVKSNLSLKIYYRYNSIYDITNHLSLEQFSLSQESTLNFLLNNYNLAKWF</sequence>
<comment type="caution">
    <text evidence="1">The sequence shown here is derived from an EMBL/GenBank/DDBJ whole genome shotgun (WGS) entry which is preliminary data.</text>
</comment>
<dbReference type="EMBL" id="QKWP01000728">
    <property type="protein sequence ID" value="RIB15687.1"/>
    <property type="molecule type" value="Genomic_DNA"/>
</dbReference>
<reference evidence="1 2" key="1">
    <citation type="submission" date="2018-06" db="EMBL/GenBank/DDBJ databases">
        <title>Comparative genomics reveals the genomic features of Rhizophagus irregularis, R. cerebriforme, R. diaphanum and Gigaspora rosea, and their symbiotic lifestyle signature.</title>
        <authorList>
            <person name="Morin E."/>
            <person name="San Clemente H."/>
            <person name="Chen E.C.H."/>
            <person name="De La Providencia I."/>
            <person name="Hainaut M."/>
            <person name="Kuo A."/>
            <person name="Kohler A."/>
            <person name="Murat C."/>
            <person name="Tang N."/>
            <person name="Roy S."/>
            <person name="Loubradou J."/>
            <person name="Henrissat B."/>
            <person name="Grigoriev I.V."/>
            <person name="Corradi N."/>
            <person name="Roux C."/>
            <person name="Martin F.M."/>
        </authorList>
    </citation>
    <scope>NUCLEOTIDE SEQUENCE [LARGE SCALE GENOMIC DNA]</scope>
    <source>
        <strain evidence="1 2">DAOM 194757</strain>
    </source>
</reference>